<dbReference type="SUPFAM" id="SSF102114">
    <property type="entry name" value="Radical SAM enzymes"/>
    <property type="match status" value="1"/>
</dbReference>
<dbReference type="InterPro" id="IPR023404">
    <property type="entry name" value="rSAM_horseshoe"/>
</dbReference>
<dbReference type="GO" id="GO:0031419">
    <property type="term" value="F:cobalamin binding"/>
    <property type="evidence" value="ECO:0007669"/>
    <property type="project" value="InterPro"/>
</dbReference>
<keyword evidence="5" id="KW-0479">Metal-binding</keyword>
<organism evidence="10 11">
    <name type="scientific">Desulfotomaculum copahuensis</name>
    <dbReference type="NCBI Taxonomy" id="1838280"/>
    <lineage>
        <taxon>Bacteria</taxon>
        <taxon>Bacillati</taxon>
        <taxon>Bacillota</taxon>
        <taxon>Clostridia</taxon>
        <taxon>Eubacteriales</taxon>
        <taxon>Desulfotomaculaceae</taxon>
        <taxon>Desulfotomaculum</taxon>
    </lineage>
</organism>
<dbReference type="PROSITE" id="PS51918">
    <property type="entry name" value="RADICAL_SAM"/>
    <property type="match status" value="1"/>
</dbReference>
<accession>A0A1B7LFW7</accession>
<evidence type="ECO:0000256" key="7">
    <source>
        <dbReference type="ARBA" id="ARBA00023014"/>
    </source>
</evidence>
<dbReference type="Gene3D" id="3.40.50.280">
    <property type="entry name" value="Cobalamin-binding domain"/>
    <property type="match status" value="1"/>
</dbReference>
<keyword evidence="4" id="KW-0949">S-adenosyl-L-methionine</keyword>
<dbReference type="InterPro" id="IPR006638">
    <property type="entry name" value="Elp3/MiaA/NifB-like_rSAM"/>
</dbReference>
<evidence type="ECO:0000256" key="6">
    <source>
        <dbReference type="ARBA" id="ARBA00023004"/>
    </source>
</evidence>
<dbReference type="Pfam" id="PF04055">
    <property type="entry name" value="Radical_SAM"/>
    <property type="match status" value="1"/>
</dbReference>
<protein>
    <submittedName>
        <fullName evidence="10">Uncharacterized protein</fullName>
    </submittedName>
</protein>
<evidence type="ECO:0000256" key="4">
    <source>
        <dbReference type="ARBA" id="ARBA00022691"/>
    </source>
</evidence>
<dbReference type="GO" id="GO:0046872">
    <property type="term" value="F:metal ion binding"/>
    <property type="evidence" value="ECO:0007669"/>
    <property type="project" value="UniProtKB-KW"/>
</dbReference>
<keyword evidence="6" id="KW-0408">Iron</keyword>
<comment type="cofactor">
    <cofactor evidence="1">
        <name>[4Fe-4S] cluster</name>
        <dbReference type="ChEBI" id="CHEBI:49883"/>
    </cofactor>
</comment>
<reference evidence="10 11" key="1">
    <citation type="submission" date="2016-04" db="EMBL/GenBank/DDBJ databases">
        <authorList>
            <person name="Evans L.H."/>
            <person name="Alamgir A."/>
            <person name="Owens N."/>
            <person name="Weber N.D."/>
            <person name="Virtaneva K."/>
            <person name="Barbian K."/>
            <person name="Babar A."/>
            <person name="Rosenke K."/>
        </authorList>
    </citation>
    <scope>NUCLEOTIDE SEQUENCE [LARGE SCALE GENOMIC DNA]</scope>
    <source>
        <strain evidence="10 11">LMa1</strain>
    </source>
</reference>
<evidence type="ECO:0000256" key="1">
    <source>
        <dbReference type="ARBA" id="ARBA00001966"/>
    </source>
</evidence>
<dbReference type="CDD" id="cd02068">
    <property type="entry name" value="radical_SAM_B12_BD"/>
    <property type="match status" value="1"/>
</dbReference>
<dbReference type="Gene3D" id="3.80.30.20">
    <property type="entry name" value="tm_1862 like domain"/>
    <property type="match status" value="1"/>
</dbReference>
<keyword evidence="3" id="KW-0808">Transferase</keyword>
<name>A0A1B7LFW7_9FIRM</name>
<dbReference type="EMBL" id="LYVF01000106">
    <property type="protein sequence ID" value="OAT83609.1"/>
    <property type="molecule type" value="Genomic_DNA"/>
</dbReference>
<dbReference type="GO" id="GO:0003824">
    <property type="term" value="F:catalytic activity"/>
    <property type="evidence" value="ECO:0007669"/>
    <property type="project" value="InterPro"/>
</dbReference>
<dbReference type="STRING" id="1838280.A6M21_07960"/>
<dbReference type="InterPro" id="IPR034466">
    <property type="entry name" value="Methyltransferase_Class_B"/>
</dbReference>
<feature type="domain" description="Radical SAM core" evidence="9">
    <location>
        <begin position="172"/>
        <end position="399"/>
    </location>
</feature>
<dbReference type="Pfam" id="PF02310">
    <property type="entry name" value="B12-binding"/>
    <property type="match status" value="1"/>
</dbReference>
<dbReference type="InterPro" id="IPR007197">
    <property type="entry name" value="rSAM"/>
</dbReference>
<evidence type="ECO:0000256" key="5">
    <source>
        <dbReference type="ARBA" id="ARBA00022723"/>
    </source>
</evidence>
<evidence type="ECO:0000313" key="11">
    <source>
        <dbReference type="Proteomes" id="UP000078532"/>
    </source>
</evidence>
<dbReference type="InterPro" id="IPR036724">
    <property type="entry name" value="Cobalamin-bd_sf"/>
</dbReference>
<dbReference type="InterPro" id="IPR006158">
    <property type="entry name" value="Cobalamin-bd"/>
</dbReference>
<evidence type="ECO:0000259" key="9">
    <source>
        <dbReference type="PROSITE" id="PS51918"/>
    </source>
</evidence>
<dbReference type="GO" id="GO:0051539">
    <property type="term" value="F:4 iron, 4 sulfur cluster binding"/>
    <property type="evidence" value="ECO:0007669"/>
    <property type="project" value="UniProtKB-KW"/>
</dbReference>
<feature type="domain" description="B12-binding" evidence="8">
    <location>
        <begin position="3"/>
        <end position="139"/>
    </location>
</feature>
<dbReference type="SUPFAM" id="SSF52242">
    <property type="entry name" value="Cobalamin (vitamin B12)-binding domain"/>
    <property type="match status" value="1"/>
</dbReference>
<comment type="caution">
    <text evidence="10">The sequence shown here is derived from an EMBL/GenBank/DDBJ whole genome shotgun (WGS) entry which is preliminary data.</text>
</comment>
<keyword evidence="7" id="KW-0411">Iron-sulfur</keyword>
<dbReference type="SFLD" id="SFLDG01082">
    <property type="entry name" value="B12-binding_domain_containing"/>
    <property type="match status" value="1"/>
</dbReference>
<dbReference type="InterPro" id="IPR051198">
    <property type="entry name" value="BchE-like"/>
</dbReference>
<proteinExistence type="predicted"/>
<evidence type="ECO:0000259" key="8">
    <source>
        <dbReference type="PROSITE" id="PS51332"/>
    </source>
</evidence>
<keyword evidence="2" id="KW-0489">Methyltransferase</keyword>
<dbReference type="RefSeq" id="WP_066667461.1">
    <property type="nucleotide sequence ID" value="NZ_LYVF01000106.1"/>
</dbReference>
<dbReference type="CDD" id="cd01335">
    <property type="entry name" value="Radical_SAM"/>
    <property type="match status" value="1"/>
</dbReference>
<gene>
    <name evidence="10" type="ORF">A6M21_07960</name>
</gene>
<dbReference type="Proteomes" id="UP000078532">
    <property type="component" value="Unassembled WGS sequence"/>
</dbReference>
<keyword evidence="11" id="KW-1185">Reference proteome</keyword>
<evidence type="ECO:0000313" key="10">
    <source>
        <dbReference type="EMBL" id="OAT83609.1"/>
    </source>
</evidence>
<sequence>MQMKKVLLVQPPEPKNMPLPVTLPLGLCCVAAYLEDVAEVRIISATLDSAADVVERVRSFQPDLVGITNNYTLVTDMNIALAGRIKELGDIPVVFGGPGAQFLRRYILNSGVVDMVVRGEGELTIRELVRKGTPEGVAGLTYRRDGQIIDNPPRELIADLDGKRRPAYHLVDGIPAVHPVESSRGCLFDCDFCVANQFYGRTYRAMSPARLAEQVKFLAQDFGAWYITFYDDNFGLDMKRVAEFCDLVIAEGLQVMFSASFRADALARNPGVVEKMARAGFGVAMLGIESASDYTLQVMNKRINREQIQEAVKLLKSHGIFTEGLFALGYPHETEHMLFETVDFALALDLDAVNFNILTPYPGTRLYERARDSGDLLTERWIDYDQFTRVLKSTLPGIEEVCRRMHRKFYIRIPWIKDNFSVDEKNPVKSLYARACWLSTCHLRYGGPSTTGEWVKTLTAFGQLSSDALQNGQPGYRADVLFRIRGCGQLLLKIRNGVIQEISETENNGEIEIDLNNGTLVELFGAGRLDALSMFMAGLAGTTAATEQLLPFINWCNDFQEAVMLNPMEAPSYDPNTIVHVLNEQRDGTGVEGDAQRAIGDGSNTLVFDLHDGKCSALQLRAGTQANSRIVDAGLFRQLLTGDPDVYGRLLSREDIRADGLLGSIIEGLASIDRGGYLDRLNVRISA</sequence>
<dbReference type="InterPro" id="IPR058240">
    <property type="entry name" value="rSAM_sf"/>
</dbReference>
<dbReference type="PROSITE" id="PS51332">
    <property type="entry name" value="B12_BINDING"/>
    <property type="match status" value="1"/>
</dbReference>
<evidence type="ECO:0000256" key="3">
    <source>
        <dbReference type="ARBA" id="ARBA00022679"/>
    </source>
</evidence>
<dbReference type="OrthoDB" id="9801424at2"/>
<dbReference type="AlphaFoldDB" id="A0A1B7LFW7"/>
<dbReference type="SFLD" id="SFLDG01123">
    <property type="entry name" value="methyltransferase_(Class_B)"/>
    <property type="match status" value="1"/>
</dbReference>
<evidence type="ECO:0000256" key="2">
    <source>
        <dbReference type="ARBA" id="ARBA00022603"/>
    </source>
</evidence>
<dbReference type="SFLD" id="SFLDS00029">
    <property type="entry name" value="Radical_SAM"/>
    <property type="match status" value="1"/>
</dbReference>
<dbReference type="PANTHER" id="PTHR43409">
    <property type="entry name" value="ANAEROBIC MAGNESIUM-PROTOPORPHYRIN IX MONOMETHYL ESTER CYCLASE-RELATED"/>
    <property type="match status" value="1"/>
</dbReference>
<dbReference type="SMART" id="SM00729">
    <property type="entry name" value="Elp3"/>
    <property type="match status" value="1"/>
</dbReference>
<dbReference type="PANTHER" id="PTHR43409:SF7">
    <property type="entry name" value="BLL1977 PROTEIN"/>
    <property type="match status" value="1"/>
</dbReference>